<evidence type="ECO:0000313" key="1">
    <source>
        <dbReference type="EMBL" id="NKC34064.1"/>
    </source>
</evidence>
<organism evidence="1 2">
    <name type="scientific">Falsiroseomonas selenitidurans</name>
    <dbReference type="NCBI Taxonomy" id="2716335"/>
    <lineage>
        <taxon>Bacteria</taxon>
        <taxon>Pseudomonadati</taxon>
        <taxon>Pseudomonadota</taxon>
        <taxon>Alphaproteobacteria</taxon>
        <taxon>Acetobacterales</taxon>
        <taxon>Roseomonadaceae</taxon>
        <taxon>Falsiroseomonas</taxon>
    </lineage>
</organism>
<proteinExistence type="predicted"/>
<dbReference type="InterPro" id="IPR011050">
    <property type="entry name" value="Pectin_lyase_fold/virulence"/>
</dbReference>
<keyword evidence="2" id="KW-1185">Reference proteome</keyword>
<accession>A0ABX1EA05</accession>
<dbReference type="SUPFAM" id="SSF51126">
    <property type="entry name" value="Pectin lyase-like"/>
    <property type="match status" value="1"/>
</dbReference>
<reference evidence="1 2" key="1">
    <citation type="submission" date="2020-03" db="EMBL/GenBank/DDBJ databases">
        <title>Roseomonas selenitidurans sp. nov. isolated from urban soil.</title>
        <authorList>
            <person name="Liu H."/>
        </authorList>
    </citation>
    <scope>NUCLEOTIDE SEQUENCE [LARGE SCALE GENOMIC DNA]</scope>
    <source>
        <strain evidence="1 2">BU-1</strain>
    </source>
</reference>
<name>A0ABX1EA05_9PROT</name>
<evidence type="ECO:0000313" key="2">
    <source>
        <dbReference type="Proteomes" id="UP000787635"/>
    </source>
</evidence>
<protein>
    <recommendedName>
        <fullName evidence="3">Pectate lyase superfamily protein domain-containing protein</fullName>
    </recommendedName>
</protein>
<dbReference type="InterPro" id="IPR012334">
    <property type="entry name" value="Pectin_lyas_fold"/>
</dbReference>
<dbReference type="Gene3D" id="2.160.20.10">
    <property type="entry name" value="Single-stranded right-handed beta-helix, Pectin lyase-like"/>
    <property type="match status" value="1"/>
</dbReference>
<comment type="caution">
    <text evidence="1">The sequence shown here is derived from an EMBL/GenBank/DDBJ whole genome shotgun (WGS) entry which is preliminary data.</text>
</comment>
<dbReference type="EMBL" id="JAAVNE010000063">
    <property type="protein sequence ID" value="NKC34064.1"/>
    <property type="molecule type" value="Genomic_DNA"/>
</dbReference>
<evidence type="ECO:0008006" key="3">
    <source>
        <dbReference type="Google" id="ProtNLM"/>
    </source>
</evidence>
<gene>
    <name evidence="1" type="ORF">HEQ75_24610</name>
</gene>
<sequence length="613" mass="65142">MPARIDDLLVLNANLNKSDFAKYLRDREAVLPNDFGGLGDGVADDRTAIQAAFDRAGADQKFAMIPPGTWNVSGTVTLPGGARGLIMQGTIRYTGTAPASVLVLGDGGTLRNAEKLYTGLNVIRQTQSDWSSEADIGITVRNVDASQIELRRVEGFTIGMRTLGDGRGVEDSTFTLGRIVNNRIGLDIWCATATAWNTSVRYYGGHFAHATGVNASQDRFGIRLGNEPGAYTNHNRHVFDAPNFELRQAGGNIAIPFLNQTSGSAIIARNMRMEACSPLAARHTAGAQDCEYDIAWTNTYLVGIDYTATANRCGNAVINRHRAPASRFQRFLAGVPNTRAAAFRQSATEVGVEGLIAIATSTTTATFMADFCFNGLTDLTPTDRAVTLAANRGLGWMLDTSQAKEFALAHWLTSGASGGRLFVRVFDGAGNVREDIAGDVLASITTMQWNGPAKGWNAGAPMDDANFNRRQTIRVGASVAYAQVGVIGFDGPIDLQSLRLYGLPEAAPAVLNGTPLLTGALFGSGRREFAAEVSWDLPSLAPGATALIDVTVNGARAGDLAQASLVSSTRFIELDAAVWSNNTVRVMARNISGATFDLAAATLSVAATKRRVP</sequence>
<dbReference type="RefSeq" id="WP_168034783.1">
    <property type="nucleotide sequence ID" value="NZ_JAAVNE010000063.1"/>
</dbReference>
<dbReference type="Proteomes" id="UP000787635">
    <property type="component" value="Unassembled WGS sequence"/>
</dbReference>